<name>A0ABQ5K809_9EUKA</name>
<dbReference type="EMBL" id="BQXS01007905">
    <property type="protein sequence ID" value="GKT28694.1"/>
    <property type="molecule type" value="Genomic_DNA"/>
</dbReference>
<feature type="compositionally biased region" description="Basic and acidic residues" evidence="1">
    <location>
        <begin position="7"/>
        <end position="16"/>
    </location>
</feature>
<protein>
    <submittedName>
        <fullName evidence="2">Uncharacterized protein</fullName>
    </submittedName>
</protein>
<sequence>MARTKQNARDKAKNNKNDPNPVIYGGKGKRRHASKRLDTTASAIRAVACLPASPANIAGFWQALFQVGDVSNPSWSMPELDPFIGLCGTINTFAGDLTARSTSQKVGFSQFLVIATGIHSDNEAIATLALDSL</sequence>
<keyword evidence="3" id="KW-1185">Reference proteome</keyword>
<reference evidence="2" key="1">
    <citation type="submission" date="2022-03" db="EMBL/GenBank/DDBJ databases">
        <title>Draft genome sequence of Aduncisulcus paluster, a free-living microaerophilic Fornicata.</title>
        <authorList>
            <person name="Yuyama I."/>
            <person name="Kume K."/>
            <person name="Tamura T."/>
            <person name="Inagaki Y."/>
            <person name="Hashimoto T."/>
        </authorList>
    </citation>
    <scope>NUCLEOTIDE SEQUENCE</scope>
    <source>
        <strain evidence="2">NY0171</strain>
    </source>
</reference>
<feature type="non-terminal residue" evidence="2">
    <location>
        <position position="133"/>
    </location>
</feature>
<dbReference type="Proteomes" id="UP001057375">
    <property type="component" value="Unassembled WGS sequence"/>
</dbReference>
<evidence type="ECO:0000256" key="1">
    <source>
        <dbReference type="SAM" id="MobiDB-lite"/>
    </source>
</evidence>
<evidence type="ECO:0000313" key="2">
    <source>
        <dbReference type="EMBL" id="GKT28694.1"/>
    </source>
</evidence>
<gene>
    <name evidence="2" type="ORF">ADUPG1_005021</name>
</gene>
<proteinExistence type="predicted"/>
<evidence type="ECO:0000313" key="3">
    <source>
        <dbReference type="Proteomes" id="UP001057375"/>
    </source>
</evidence>
<comment type="caution">
    <text evidence="2">The sequence shown here is derived from an EMBL/GenBank/DDBJ whole genome shotgun (WGS) entry which is preliminary data.</text>
</comment>
<accession>A0ABQ5K809</accession>
<organism evidence="2 3">
    <name type="scientific">Aduncisulcus paluster</name>
    <dbReference type="NCBI Taxonomy" id="2918883"/>
    <lineage>
        <taxon>Eukaryota</taxon>
        <taxon>Metamonada</taxon>
        <taxon>Carpediemonas-like organisms</taxon>
        <taxon>Aduncisulcus</taxon>
    </lineage>
</organism>
<feature type="region of interest" description="Disordered" evidence="1">
    <location>
        <begin position="1"/>
        <end position="34"/>
    </location>
</feature>